<dbReference type="Proteomes" id="UP001185899">
    <property type="component" value="Unassembled WGS sequence"/>
</dbReference>
<keyword evidence="1 2" id="KW-0238">DNA-binding</keyword>
<protein>
    <submittedName>
        <fullName evidence="4">TetR/AcrR family transcriptional regulator</fullName>
    </submittedName>
</protein>
<sequence length="260" mass="28237">MVQVTGRVNPENGRRSTPCKKIDARTERWREHRLAVRREFVAAALVAIDEHGPNVSMGDIAKAAGTAKPKLYRHFADRSDLYAAIVEHVQTMLWETIMSTVDLLEDSVTELIDRSAAGYASVVADHPNLFRFLVHGHFLARTSGRKSEASSSDPALESARAASDTVARALADAVRGPGVDTATVEMIAYSTFGAVATATDWWLGGSDDHRPAMSIDAFTTHLAAIVRGLVESSCALTGIDIRSDRPLHVAFVREEGNENL</sequence>
<feature type="DNA-binding region" description="H-T-H motif" evidence="2">
    <location>
        <begin position="56"/>
        <end position="75"/>
    </location>
</feature>
<dbReference type="InterPro" id="IPR036271">
    <property type="entry name" value="Tet_transcr_reg_TetR-rel_C_sf"/>
</dbReference>
<reference evidence="4 5" key="1">
    <citation type="submission" date="2023-10" db="EMBL/GenBank/DDBJ databases">
        <title>Development of a sustainable strategy for remediation of hydrocarbon-contaminated territories based on the waste exchange concept.</title>
        <authorList>
            <person name="Krivoruchko A."/>
        </authorList>
    </citation>
    <scope>NUCLEOTIDE SEQUENCE [LARGE SCALE GENOMIC DNA]</scope>
    <source>
        <strain evidence="4 5">IEGM 1322</strain>
    </source>
</reference>
<dbReference type="SUPFAM" id="SSF48498">
    <property type="entry name" value="Tetracyclin repressor-like, C-terminal domain"/>
    <property type="match status" value="1"/>
</dbReference>
<dbReference type="RefSeq" id="WP_317548364.1">
    <property type="nucleotide sequence ID" value="NZ_JAWLKE010000004.1"/>
</dbReference>
<dbReference type="InterPro" id="IPR009057">
    <property type="entry name" value="Homeodomain-like_sf"/>
</dbReference>
<dbReference type="EMBL" id="JAWLKE010000004">
    <property type="protein sequence ID" value="MDV6231055.1"/>
    <property type="molecule type" value="Genomic_DNA"/>
</dbReference>
<dbReference type="PRINTS" id="PR00455">
    <property type="entry name" value="HTHTETR"/>
</dbReference>
<evidence type="ECO:0000313" key="4">
    <source>
        <dbReference type="EMBL" id="MDV6231055.1"/>
    </source>
</evidence>
<keyword evidence="5" id="KW-1185">Reference proteome</keyword>
<dbReference type="PROSITE" id="PS50977">
    <property type="entry name" value="HTH_TETR_2"/>
    <property type="match status" value="1"/>
</dbReference>
<organism evidence="4 5">
    <name type="scientific">Rhodococcus cercidiphylli</name>
    <dbReference type="NCBI Taxonomy" id="489916"/>
    <lineage>
        <taxon>Bacteria</taxon>
        <taxon>Bacillati</taxon>
        <taxon>Actinomycetota</taxon>
        <taxon>Actinomycetes</taxon>
        <taxon>Mycobacteriales</taxon>
        <taxon>Nocardiaceae</taxon>
        <taxon>Rhodococcus</taxon>
    </lineage>
</organism>
<evidence type="ECO:0000313" key="5">
    <source>
        <dbReference type="Proteomes" id="UP001185899"/>
    </source>
</evidence>
<evidence type="ECO:0000256" key="1">
    <source>
        <dbReference type="ARBA" id="ARBA00023125"/>
    </source>
</evidence>
<dbReference type="InterPro" id="IPR001647">
    <property type="entry name" value="HTH_TetR"/>
</dbReference>
<dbReference type="PANTHER" id="PTHR30055:SF160">
    <property type="entry name" value="TRANSCRIPTIONAL REGULATORY PROTEIN (PROBABLY ASNC-FAMILY)-RELATED"/>
    <property type="match status" value="1"/>
</dbReference>
<proteinExistence type="predicted"/>
<evidence type="ECO:0000256" key="2">
    <source>
        <dbReference type="PROSITE-ProRule" id="PRU00335"/>
    </source>
</evidence>
<dbReference type="PANTHER" id="PTHR30055">
    <property type="entry name" value="HTH-TYPE TRANSCRIPTIONAL REGULATOR RUTR"/>
    <property type="match status" value="1"/>
</dbReference>
<accession>A0ABU4AXU7</accession>
<dbReference type="SUPFAM" id="SSF46689">
    <property type="entry name" value="Homeodomain-like"/>
    <property type="match status" value="1"/>
</dbReference>
<dbReference type="Gene3D" id="1.10.357.10">
    <property type="entry name" value="Tetracycline Repressor, domain 2"/>
    <property type="match status" value="1"/>
</dbReference>
<name>A0ABU4AXU7_9NOCA</name>
<comment type="caution">
    <text evidence="4">The sequence shown here is derived from an EMBL/GenBank/DDBJ whole genome shotgun (WGS) entry which is preliminary data.</text>
</comment>
<evidence type="ECO:0000259" key="3">
    <source>
        <dbReference type="PROSITE" id="PS50977"/>
    </source>
</evidence>
<gene>
    <name evidence="4" type="ORF">R3P95_10890</name>
</gene>
<dbReference type="Pfam" id="PF00440">
    <property type="entry name" value="TetR_N"/>
    <property type="match status" value="1"/>
</dbReference>
<feature type="domain" description="HTH tetR-type" evidence="3">
    <location>
        <begin position="34"/>
        <end position="93"/>
    </location>
</feature>
<dbReference type="InterPro" id="IPR050109">
    <property type="entry name" value="HTH-type_TetR-like_transc_reg"/>
</dbReference>